<accession>A0ABU0UZW1</accession>
<dbReference type="EMBL" id="JAUTBK010000002">
    <property type="protein sequence ID" value="MDQ1210110.1"/>
    <property type="molecule type" value="Genomic_DNA"/>
</dbReference>
<dbReference type="RefSeq" id="WP_307004671.1">
    <property type="nucleotide sequence ID" value="NZ_JAUTBK010000002.1"/>
</dbReference>
<proteinExistence type="predicted"/>
<sequence>MMFLRWLDINILEGDSIAEYDKLRKEYYAYLDSIRPHITQSVYNYAIADWHYDTNIHYSPHDAILKRINMIDNGENALDLKITLIGSYQDDILDFSYQNVISYSIDCVPELEKTYDKSMSIHGTFLWDSIEYDQKNKLTKHYIVFSSDTKIVISCKSFDFRYRKEK</sequence>
<evidence type="ECO:0000313" key="2">
    <source>
        <dbReference type="Proteomes" id="UP001233360"/>
    </source>
</evidence>
<organism evidence="1 2">
    <name type="scientific">Acinetobacter baylyi</name>
    <dbReference type="NCBI Taxonomy" id="202950"/>
    <lineage>
        <taxon>Bacteria</taxon>
        <taxon>Pseudomonadati</taxon>
        <taxon>Pseudomonadota</taxon>
        <taxon>Gammaproteobacteria</taxon>
        <taxon>Moraxellales</taxon>
        <taxon>Moraxellaceae</taxon>
        <taxon>Acinetobacter</taxon>
    </lineage>
</organism>
<evidence type="ECO:0000313" key="1">
    <source>
        <dbReference type="EMBL" id="MDQ1210110.1"/>
    </source>
</evidence>
<comment type="caution">
    <text evidence="1">The sequence shown here is derived from an EMBL/GenBank/DDBJ whole genome shotgun (WGS) entry which is preliminary data.</text>
</comment>
<gene>
    <name evidence="1" type="ORF">QE380_003033</name>
</gene>
<protein>
    <submittedName>
        <fullName evidence="1">Uncharacterized protein</fullName>
    </submittedName>
</protein>
<reference evidence="1 2" key="1">
    <citation type="submission" date="2023-07" db="EMBL/GenBank/DDBJ databases">
        <title>Functional and genomic diversity of the sorghum phyllosphere microbiome.</title>
        <authorList>
            <person name="Shade A."/>
        </authorList>
    </citation>
    <scope>NUCLEOTIDE SEQUENCE [LARGE SCALE GENOMIC DNA]</scope>
    <source>
        <strain evidence="1 2">SORGH_AS_0887</strain>
    </source>
</reference>
<dbReference type="Proteomes" id="UP001233360">
    <property type="component" value="Unassembled WGS sequence"/>
</dbReference>
<name>A0ABU0UZW1_ACIBI</name>
<keyword evidence="2" id="KW-1185">Reference proteome</keyword>